<organism evidence="2 3">
    <name type="scientific">Klebsormidium nitens</name>
    <name type="common">Green alga</name>
    <name type="synonym">Ulothrix nitens</name>
    <dbReference type="NCBI Taxonomy" id="105231"/>
    <lineage>
        <taxon>Eukaryota</taxon>
        <taxon>Viridiplantae</taxon>
        <taxon>Streptophyta</taxon>
        <taxon>Klebsormidiophyceae</taxon>
        <taxon>Klebsormidiales</taxon>
        <taxon>Klebsormidiaceae</taxon>
        <taxon>Klebsormidium</taxon>
    </lineage>
</organism>
<proteinExistence type="predicted"/>
<evidence type="ECO:0000256" key="1">
    <source>
        <dbReference type="SAM" id="MobiDB-lite"/>
    </source>
</evidence>
<feature type="region of interest" description="Disordered" evidence="1">
    <location>
        <begin position="16"/>
        <end position="41"/>
    </location>
</feature>
<accession>A0A1Y1IS03</accession>
<evidence type="ECO:0000313" key="3">
    <source>
        <dbReference type="Proteomes" id="UP000054558"/>
    </source>
</evidence>
<sequence>MMPTCVMLGRTVSDANLHARRPRHGRSMNSSSQCGSKGRARAAAARAGNGAEASCFTWDKKALAAAVFHQPRTFPSNFDAGMQPCRGRWCYFVPQDAV</sequence>
<protein>
    <submittedName>
        <fullName evidence="2">Uncharacterized protein</fullName>
    </submittedName>
</protein>
<gene>
    <name evidence="2" type="ORF">KFL_007830040</name>
</gene>
<keyword evidence="3" id="KW-1185">Reference proteome</keyword>
<dbReference type="EMBL" id="DF237732">
    <property type="protein sequence ID" value="GAQ91427.1"/>
    <property type="molecule type" value="Genomic_DNA"/>
</dbReference>
<name>A0A1Y1IS03_KLENI</name>
<reference evidence="2 3" key="1">
    <citation type="journal article" date="2014" name="Nat. Commun.">
        <title>Klebsormidium flaccidum genome reveals primary factors for plant terrestrial adaptation.</title>
        <authorList>
            <person name="Hori K."/>
            <person name="Maruyama F."/>
            <person name="Fujisawa T."/>
            <person name="Togashi T."/>
            <person name="Yamamoto N."/>
            <person name="Seo M."/>
            <person name="Sato S."/>
            <person name="Yamada T."/>
            <person name="Mori H."/>
            <person name="Tajima N."/>
            <person name="Moriyama T."/>
            <person name="Ikeuchi M."/>
            <person name="Watanabe M."/>
            <person name="Wada H."/>
            <person name="Kobayashi K."/>
            <person name="Saito M."/>
            <person name="Masuda T."/>
            <person name="Sasaki-Sekimoto Y."/>
            <person name="Mashiguchi K."/>
            <person name="Awai K."/>
            <person name="Shimojima M."/>
            <person name="Masuda S."/>
            <person name="Iwai M."/>
            <person name="Nobusawa T."/>
            <person name="Narise T."/>
            <person name="Kondo S."/>
            <person name="Saito H."/>
            <person name="Sato R."/>
            <person name="Murakawa M."/>
            <person name="Ihara Y."/>
            <person name="Oshima-Yamada Y."/>
            <person name="Ohtaka K."/>
            <person name="Satoh M."/>
            <person name="Sonobe K."/>
            <person name="Ishii M."/>
            <person name="Ohtani R."/>
            <person name="Kanamori-Sato M."/>
            <person name="Honoki R."/>
            <person name="Miyazaki D."/>
            <person name="Mochizuki H."/>
            <person name="Umetsu J."/>
            <person name="Higashi K."/>
            <person name="Shibata D."/>
            <person name="Kamiya Y."/>
            <person name="Sato N."/>
            <person name="Nakamura Y."/>
            <person name="Tabata S."/>
            <person name="Ida S."/>
            <person name="Kurokawa K."/>
            <person name="Ohta H."/>
        </authorList>
    </citation>
    <scope>NUCLEOTIDE SEQUENCE [LARGE SCALE GENOMIC DNA]</scope>
    <source>
        <strain evidence="2 3">NIES-2285</strain>
    </source>
</reference>
<evidence type="ECO:0000313" key="2">
    <source>
        <dbReference type="EMBL" id="GAQ91427.1"/>
    </source>
</evidence>
<dbReference type="Proteomes" id="UP000054558">
    <property type="component" value="Unassembled WGS sequence"/>
</dbReference>
<dbReference type="AlphaFoldDB" id="A0A1Y1IS03"/>